<sequence>MEKDLLLNEIKVTVPKILLSDDQTDDAESSPVFVRDKAPSRRVSFASSNFIKKFSIDPEKNTIWDSTYEETVNSDSIHSSENIHGTLNVPQCGLKAKCSTTSINLNLEEDMDCDLSILNNEIMCKENTGILSKNRKSVLAPTTQKSLFEMRKEDRTILNEVNMEITEQMILVNEAKCEHLNNKTYSSETSMECTLFVIKENQHRTTNLNKTSLNNSNLEYTCQSIKSNYSPTADLSKTSDDVNSMELTQGVGINNAIFVENDATILKHVNMELANKSLLHKPREQFVDLNNSKSETRVFGDTVVTVMDMDLTIAVKEKPLTLSERKTTVLTQADTEDNLTMDKCLLEKPQEQLLFLNNIKSGNRLFGNSVADIMDMDLTTSVNVKPLTLTKSNVTVLSQVHREHNLLEDKGLLDTSQKQQLLSSNTSKSGNRLFRSTATSIADTNLTVPINLKPSSLTESNALVTTQANTEHNLLMNKSQEQGLNKSKIVIPGDTVAGIMDWDLSVPVNNVRNANNEHNLVVDNRSIPVSNQNHCHINVENEIDEERISKLLLRNQNTFTIPKKEIETRICGNTVADIMDLGLVTPLKVYPLNLAECLESGNANNEHNFKLDNHNHQIILNTEKTQPEINAENKIDDNENKCKGLLCNPTKLPISKKEYKLKGAMKTINVKAEFESNNQQNVPHSEFPKSVDELHILPSVLGGEKNSCVKHKDTEQSKVLPILKNSFSNYTSLSFCTDDTQHLINYDLGNQQSKSDFSKIIAGDLNPIVNSNIMAFTSFGSDVFPVSLENTREIKDCKSLERSNKRDLLGESPPAKTKNLEMSESSSCQKEKLEKFYISQENLTLSDSVTSNDSLSTLTDNIMTKFIHMPETKEKLLRNKELWLQYLNNNQFLERSCGEFRVKMENLMISAKHAVKAYEEQCTKEVQVISASVKKWDVNKIESNSDFNNSSSFDVSSSNMQDSLPFQTNTDFTLSSEKTITIAEKIKEKFESSKTISVENNSCKISTLFDTIQIDVQFMEDSGIVDKMDIRSRISGRSQSIPLLVHKIFLERFKERNIQAAVGEKYDVLSLLDYVHLNMEKALDILEEHKCFKKTYNCEMDKSFRAKFYIINLEVTLNIFVDMSDLDNISEKSVTFTAEFGTINEKEIKKLLNNSSKGLTYLKKILKDIKAYANNSMNKKQT</sequence>
<dbReference type="EMBL" id="JARPUR010000001">
    <property type="protein sequence ID" value="KAK4884544.1"/>
    <property type="molecule type" value="Genomic_DNA"/>
</dbReference>
<evidence type="ECO:0000256" key="1">
    <source>
        <dbReference type="SAM" id="MobiDB-lite"/>
    </source>
</evidence>
<accession>A0AAN7PFE9</accession>
<keyword evidence="3" id="KW-1185">Reference proteome</keyword>
<feature type="region of interest" description="Disordered" evidence="1">
    <location>
        <begin position="805"/>
        <end position="826"/>
    </location>
</feature>
<organism evidence="2 3">
    <name type="scientific">Aquatica leii</name>
    <dbReference type="NCBI Taxonomy" id="1421715"/>
    <lineage>
        <taxon>Eukaryota</taxon>
        <taxon>Metazoa</taxon>
        <taxon>Ecdysozoa</taxon>
        <taxon>Arthropoda</taxon>
        <taxon>Hexapoda</taxon>
        <taxon>Insecta</taxon>
        <taxon>Pterygota</taxon>
        <taxon>Neoptera</taxon>
        <taxon>Endopterygota</taxon>
        <taxon>Coleoptera</taxon>
        <taxon>Polyphaga</taxon>
        <taxon>Elateriformia</taxon>
        <taxon>Elateroidea</taxon>
        <taxon>Lampyridae</taxon>
        <taxon>Luciolinae</taxon>
        <taxon>Aquatica</taxon>
    </lineage>
</organism>
<name>A0AAN7PFE9_9COLE</name>
<dbReference type="AlphaFoldDB" id="A0AAN7PFE9"/>
<evidence type="ECO:0000313" key="2">
    <source>
        <dbReference type="EMBL" id="KAK4884544.1"/>
    </source>
</evidence>
<reference evidence="3" key="1">
    <citation type="submission" date="2023-01" db="EMBL/GenBank/DDBJ databases">
        <title>Key to firefly adult light organ development and bioluminescence: homeobox transcription factors regulate luciferase expression and transportation to peroxisome.</title>
        <authorList>
            <person name="Fu X."/>
        </authorList>
    </citation>
    <scope>NUCLEOTIDE SEQUENCE [LARGE SCALE GENOMIC DNA]</scope>
</reference>
<protein>
    <submittedName>
        <fullName evidence="2">Uncharacterized protein</fullName>
    </submittedName>
</protein>
<dbReference type="Proteomes" id="UP001353858">
    <property type="component" value="Unassembled WGS sequence"/>
</dbReference>
<proteinExistence type="predicted"/>
<gene>
    <name evidence="2" type="ORF">RN001_000815</name>
</gene>
<comment type="caution">
    <text evidence="2">The sequence shown here is derived from an EMBL/GenBank/DDBJ whole genome shotgun (WGS) entry which is preliminary data.</text>
</comment>
<evidence type="ECO:0000313" key="3">
    <source>
        <dbReference type="Proteomes" id="UP001353858"/>
    </source>
</evidence>